<evidence type="ECO:0000313" key="1">
    <source>
        <dbReference type="EMBL" id="SFA51885.1"/>
    </source>
</evidence>
<dbReference type="RefSeq" id="WP_081967529.1">
    <property type="nucleotide sequence ID" value="NZ_FOJO01000009.1"/>
</dbReference>
<reference evidence="1 2" key="1">
    <citation type="submission" date="2016-10" db="EMBL/GenBank/DDBJ databases">
        <authorList>
            <person name="de Groot N.N."/>
        </authorList>
    </citation>
    <scope>NUCLEOTIDE SEQUENCE [LARGE SCALE GENOMIC DNA]</scope>
    <source>
        <strain evidence="1 2">CGMCC 1.6117</strain>
    </source>
</reference>
<gene>
    <name evidence="1" type="ORF">SAMN04487972_10914</name>
</gene>
<accession>A0A1I0TJF8</accession>
<name>A0A1I0TJF8_9RHOB</name>
<protein>
    <recommendedName>
        <fullName evidence="3">DUF3396 domain-containing protein</fullName>
    </recommendedName>
</protein>
<organism evidence="1 2">
    <name type="scientific">Paracoccus halophilus</name>
    <dbReference type="NCBI Taxonomy" id="376733"/>
    <lineage>
        <taxon>Bacteria</taxon>
        <taxon>Pseudomonadati</taxon>
        <taxon>Pseudomonadota</taxon>
        <taxon>Alphaproteobacteria</taxon>
        <taxon>Rhodobacterales</taxon>
        <taxon>Paracoccaceae</taxon>
        <taxon>Paracoccus</taxon>
    </lineage>
</organism>
<dbReference type="Pfam" id="PF11876">
    <property type="entry name" value="TsiV"/>
    <property type="match status" value="1"/>
</dbReference>
<evidence type="ECO:0000313" key="2">
    <source>
        <dbReference type="Proteomes" id="UP000182312"/>
    </source>
</evidence>
<dbReference type="AlphaFoldDB" id="A0A1I0TJF8"/>
<dbReference type="EMBL" id="FOJO01000009">
    <property type="protein sequence ID" value="SFA51885.1"/>
    <property type="molecule type" value="Genomic_DNA"/>
</dbReference>
<sequence>MNRPARYIEFDQLLVADQRTGQPAMGFGLQARLFLDRGDRRETRHAVVEAMARFHRLSTRRITHMQPGAAVELRPIAAVDFPAACHALVEQIDPATEAYSPHLTSLPVAPPKWQAVAELPAGSEGADAISTFDAAVPLSFLATGDEAYLAALLDWCAILRPMHGLAGIAPVHEFGSDRSRRGMAWPYLARFPGLNCLLPYPVAAKGRGGRNISGINWLTILGDGILARLGGREALAGRLAAAWAGVMERPGPEGMPPGISVLDYPGGIVLRAGPEPQPGDVNMGDIPKAYRVVNDALQALRFDDYQQNPMDLIEVPRPLDAYEETLNWLHRFDLQD</sequence>
<dbReference type="Proteomes" id="UP000182312">
    <property type="component" value="Unassembled WGS sequence"/>
</dbReference>
<proteinExistence type="predicted"/>
<evidence type="ECO:0008006" key="3">
    <source>
        <dbReference type="Google" id="ProtNLM"/>
    </source>
</evidence>
<dbReference type="OrthoDB" id="7854655at2"/>
<dbReference type="InterPro" id="IPR021815">
    <property type="entry name" value="TsiV"/>
</dbReference>